<evidence type="ECO:0000313" key="5">
    <source>
        <dbReference type="Proteomes" id="UP001501094"/>
    </source>
</evidence>
<dbReference type="InterPro" id="IPR050570">
    <property type="entry name" value="Cell_wall_metabolism_enzyme"/>
</dbReference>
<protein>
    <recommendedName>
        <fullName evidence="3">M23ase beta-sheet core domain-containing protein</fullName>
    </recommendedName>
</protein>
<dbReference type="PANTHER" id="PTHR21666:SF289">
    <property type="entry name" value="L-ALA--D-GLU ENDOPEPTIDASE"/>
    <property type="match status" value="1"/>
</dbReference>
<dbReference type="Pfam" id="PF01551">
    <property type="entry name" value="Peptidase_M23"/>
    <property type="match status" value="1"/>
</dbReference>
<feature type="region of interest" description="Disordered" evidence="2">
    <location>
        <begin position="26"/>
        <end position="83"/>
    </location>
</feature>
<dbReference type="CDD" id="cd12797">
    <property type="entry name" value="M23_peptidase"/>
    <property type="match status" value="1"/>
</dbReference>
<reference evidence="4 5" key="1">
    <citation type="journal article" date="2019" name="Int. J. Syst. Evol. Microbiol.">
        <title>The Global Catalogue of Microorganisms (GCM) 10K type strain sequencing project: providing services to taxonomists for standard genome sequencing and annotation.</title>
        <authorList>
            <consortium name="The Broad Institute Genomics Platform"/>
            <consortium name="The Broad Institute Genome Sequencing Center for Infectious Disease"/>
            <person name="Wu L."/>
            <person name="Ma J."/>
        </authorList>
    </citation>
    <scope>NUCLEOTIDE SEQUENCE [LARGE SCALE GENOMIC DNA]</scope>
    <source>
        <strain evidence="4 5">JCM 14326</strain>
    </source>
</reference>
<dbReference type="SUPFAM" id="SSF51261">
    <property type="entry name" value="Duplicated hybrid motif"/>
    <property type="match status" value="1"/>
</dbReference>
<proteinExistence type="predicted"/>
<comment type="caution">
    <text evidence="4">The sequence shown here is derived from an EMBL/GenBank/DDBJ whole genome shotgun (WGS) entry which is preliminary data.</text>
</comment>
<dbReference type="EMBL" id="BAAANL010000008">
    <property type="protein sequence ID" value="GAA1872372.1"/>
    <property type="molecule type" value="Genomic_DNA"/>
</dbReference>
<dbReference type="Gene3D" id="2.70.70.10">
    <property type="entry name" value="Glucose Permease (Domain IIA)"/>
    <property type="match status" value="1"/>
</dbReference>
<name>A0ABN2NJR9_9MICO</name>
<keyword evidence="5" id="KW-1185">Reference proteome</keyword>
<sequence length="235" mass="22933">MNIAAAIFLTLVLVVVPAAPLRGVAAGQSGPPVAAAPSLAGGSRPPVVAASPLAGGSRPPAAGAPSLAGGSRSPGTTAGGPALADAAAPAAVPSVTGYTSPAPAAYPPAGVIRRFDPPRSRWGAGHRGVDLATTAGAPVVAPGAGTVTFAGDVAGRGVVVVTHPDGLRSSLEPVRATVTVGTGVAAGDVVGSVEDSMSDHCGPDACVHWGVRRGDRYLDPLHLLYRPVIVLLPDE</sequence>
<gene>
    <name evidence="4" type="ORF">GCM10009751_34680</name>
</gene>
<dbReference type="InterPro" id="IPR011055">
    <property type="entry name" value="Dup_hybrid_motif"/>
</dbReference>
<evidence type="ECO:0000259" key="3">
    <source>
        <dbReference type="Pfam" id="PF01551"/>
    </source>
</evidence>
<dbReference type="InterPro" id="IPR016047">
    <property type="entry name" value="M23ase_b-sheet_dom"/>
</dbReference>
<dbReference type="Proteomes" id="UP001501094">
    <property type="component" value="Unassembled WGS sequence"/>
</dbReference>
<organism evidence="4 5">
    <name type="scientific">Myceligenerans crystallogenes</name>
    <dbReference type="NCBI Taxonomy" id="316335"/>
    <lineage>
        <taxon>Bacteria</taxon>
        <taxon>Bacillati</taxon>
        <taxon>Actinomycetota</taxon>
        <taxon>Actinomycetes</taxon>
        <taxon>Micrococcales</taxon>
        <taxon>Promicromonosporaceae</taxon>
        <taxon>Myceligenerans</taxon>
    </lineage>
</organism>
<dbReference type="RefSeq" id="WP_344105383.1">
    <property type="nucleotide sequence ID" value="NZ_BAAANL010000008.1"/>
</dbReference>
<feature type="domain" description="M23ase beta-sheet core" evidence="3">
    <location>
        <begin position="125"/>
        <end position="220"/>
    </location>
</feature>
<accession>A0ABN2NJR9</accession>
<dbReference type="PANTHER" id="PTHR21666">
    <property type="entry name" value="PEPTIDASE-RELATED"/>
    <property type="match status" value="1"/>
</dbReference>
<feature type="compositionally biased region" description="Low complexity" evidence="2">
    <location>
        <begin position="49"/>
        <end position="83"/>
    </location>
</feature>
<evidence type="ECO:0000313" key="4">
    <source>
        <dbReference type="EMBL" id="GAA1872372.1"/>
    </source>
</evidence>
<keyword evidence="1" id="KW-0732">Signal</keyword>
<evidence type="ECO:0000256" key="2">
    <source>
        <dbReference type="SAM" id="MobiDB-lite"/>
    </source>
</evidence>
<evidence type="ECO:0000256" key="1">
    <source>
        <dbReference type="ARBA" id="ARBA00022729"/>
    </source>
</evidence>